<accession>A0A2G2Y5Q0</accession>
<evidence type="ECO:0000313" key="3">
    <source>
        <dbReference type="Proteomes" id="UP000222542"/>
    </source>
</evidence>
<reference evidence="2 3" key="2">
    <citation type="journal article" date="2017" name="Genome Biol.">
        <title>New reference genome sequences of hot pepper reveal the massive evolution of plant disease-resistance genes by retroduplication.</title>
        <authorList>
            <person name="Kim S."/>
            <person name="Park J."/>
            <person name="Yeom S.I."/>
            <person name="Kim Y.M."/>
            <person name="Seo E."/>
            <person name="Kim K.T."/>
            <person name="Kim M.S."/>
            <person name="Lee J.M."/>
            <person name="Cheong K."/>
            <person name="Shin H.S."/>
            <person name="Kim S.B."/>
            <person name="Han K."/>
            <person name="Lee J."/>
            <person name="Park M."/>
            <person name="Lee H.A."/>
            <person name="Lee H.Y."/>
            <person name="Lee Y."/>
            <person name="Oh S."/>
            <person name="Lee J.H."/>
            <person name="Choi E."/>
            <person name="Choi E."/>
            <person name="Lee S.E."/>
            <person name="Jeon J."/>
            <person name="Kim H."/>
            <person name="Choi G."/>
            <person name="Song H."/>
            <person name="Lee J."/>
            <person name="Lee S.C."/>
            <person name="Kwon J.K."/>
            <person name="Lee H.Y."/>
            <person name="Koo N."/>
            <person name="Hong Y."/>
            <person name="Kim R.W."/>
            <person name="Kang W.H."/>
            <person name="Huh J.H."/>
            <person name="Kang B.C."/>
            <person name="Yang T.J."/>
            <person name="Lee Y.H."/>
            <person name="Bennetzen J.L."/>
            <person name="Choi D."/>
        </authorList>
    </citation>
    <scope>NUCLEOTIDE SEQUENCE [LARGE SCALE GENOMIC DNA]</scope>
    <source>
        <strain evidence="3">cv. CM334</strain>
    </source>
</reference>
<reference evidence="2 3" key="1">
    <citation type="journal article" date="2014" name="Nat. Genet.">
        <title>Genome sequence of the hot pepper provides insights into the evolution of pungency in Capsicum species.</title>
        <authorList>
            <person name="Kim S."/>
            <person name="Park M."/>
            <person name="Yeom S.I."/>
            <person name="Kim Y.M."/>
            <person name="Lee J.M."/>
            <person name="Lee H.A."/>
            <person name="Seo E."/>
            <person name="Choi J."/>
            <person name="Cheong K."/>
            <person name="Kim K.T."/>
            <person name="Jung K."/>
            <person name="Lee G.W."/>
            <person name="Oh S.K."/>
            <person name="Bae C."/>
            <person name="Kim S.B."/>
            <person name="Lee H.Y."/>
            <person name="Kim S.Y."/>
            <person name="Kim M.S."/>
            <person name="Kang B.C."/>
            <person name="Jo Y.D."/>
            <person name="Yang H.B."/>
            <person name="Jeong H.J."/>
            <person name="Kang W.H."/>
            <person name="Kwon J.K."/>
            <person name="Shin C."/>
            <person name="Lim J.Y."/>
            <person name="Park J.H."/>
            <person name="Huh J.H."/>
            <person name="Kim J.S."/>
            <person name="Kim B.D."/>
            <person name="Cohen O."/>
            <person name="Paran I."/>
            <person name="Suh M.C."/>
            <person name="Lee S.B."/>
            <person name="Kim Y.K."/>
            <person name="Shin Y."/>
            <person name="Noh S.J."/>
            <person name="Park J."/>
            <person name="Seo Y.S."/>
            <person name="Kwon S.Y."/>
            <person name="Kim H.A."/>
            <person name="Park J.M."/>
            <person name="Kim H.J."/>
            <person name="Choi S.B."/>
            <person name="Bosland P.W."/>
            <person name="Reeves G."/>
            <person name="Jo S.H."/>
            <person name="Lee B.W."/>
            <person name="Cho H.T."/>
            <person name="Choi H.S."/>
            <person name="Lee M.S."/>
            <person name="Yu Y."/>
            <person name="Do Choi Y."/>
            <person name="Park B.S."/>
            <person name="van Deynze A."/>
            <person name="Ashrafi H."/>
            <person name="Hill T."/>
            <person name="Kim W.T."/>
            <person name="Pai H.S."/>
            <person name="Ahn H.K."/>
            <person name="Yeam I."/>
            <person name="Giovannoni J.J."/>
            <person name="Rose J.K."/>
            <person name="Sorensen I."/>
            <person name="Lee S.J."/>
            <person name="Kim R.W."/>
            <person name="Choi I.Y."/>
            <person name="Choi B.S."/>
            <person name="Lim J.S."/>
            <person name="Lee Y.H."/>
            <person name="Choi D."/>
        </authorList>
    </citation>
    <scope>NUCLEOTIDE SEQUENCE [LARGE SCALE GENOMIC DNA]</scope>
    <source>
        <strain evidence="3">cv. CM334</strain>
    </source>
</reference>
<dbReference type="Proteomes" id="UP000222542">
    <property type="component" value="Unassembled WGS sequence"/>
</dbReference>
<dbReference type="NCBIfam" id="TIGR01640">
    <property type="entry name" value="F_box_assoc_1"/>
    <property type="match status" value="1"/>
</dbReference>
<evidence type="ECO:0000313" key="2">
    <source>
        <dbReference type="EMBL" id="PHT64891.1"/>
    </source>
</evidence>
<comment type="caution">
    <text evidence="2">The sequence shown here is derived from an EMBL/GenBank/DDBJ whole genome shotgun (WGS) entry which is preliminary data.</text>
</comment>
<organism evidence="2 3">
    <name type="scientific">Capsicum annuum</name>
    <name type="common">Capsicum pepper</name>
    <dbReference type="NCBI Taxonomy" id="4072"/>
    <lineage>
        <taxon>Eukaryota</taxon>
        <taxon>Viridiplantae</taxon>
        <taxon>Streptophyta</taxon>
        <taxon>Embryophyta</taxon>
        <taxon>Tracheophyta</taxon>
        <taxon>Spermatophyta</taxon>
        <taxon>Magnoliopsida</taxon>
        <taxon>eudicotyledons</taxon>
        <taxon>Gunneridae</taxon>
        <taxon>Pentapetalae</taxon>
        <taxon>asterids</taxon>
        <taxon>lamiids</taxon>
        <taxon>Solanales</taxon>
        <taxon>Solanaceae</taxon>
        <taxon>Solanoideae</taxon>
        <taxon>Capsiceae</taxon>
        <taxon>Capsicum</taxon>
    </lineage>
</organism>
<dbReference type="InterPro" id="IPR017451">
    <property type="entry name" value="F-box-assoc_interact_dom"/>
</dbReference>
<sequence>MPTEVEEKKPVPHDQKDKGVLVSNNTEQMYVDVVDDGTKNDPNSQKLLICQWFPQDDTISIDCLNLSPSAAAQPVGNIRRLDFHSIYKPRRLHLACCCDGLAIIAAYYDIDVRQIRYLLWNPSTGESAPLPDPQFPDYSGIFVGLGYDLASGGYKIVATYLSRDCPGEILAKKSGCSWRYIDKHSRGIFSHNIGTYCLPFVNGAFHWTGMRGDYSMPSISQSVVSFSISNEVYGDIPLPEQLSCLQRRRITCVISALDGMLCVYSNSDLQGTFKLWVLKDYDVKG</sequence>
<gene>
    <name evidence="2" type="ORF">T459_29316</name>
</gene>
<dbReference type="Gramene" id="PHT64891">
    <property type="protein sequence ID" value="PHT64891"/>
    <property type="gene ID" value="T459_29316"/>
</dbReference>
<dbReference type="Pfam" id="PF08268">
    <property type="entry name" value="FBA_3"/>
    <property type="match status" value="1"/>
</dbReference>
<keyword evidence="3" id="KW-1185">Reference proteome</keyword>
<feature type="domain" description="F-box associated beta-propeller type 3" evidence="1">
    <location>
        <begin position="111"/>
        <end position="281"/>
    </location>
</feature>
<evidence type="ECO:0000259" key="1">
    <source>
        <dbReference type="Pfam" id="PF08268"/>
    </source>
</evidence>
<name>A0A2G2Y5Q0_CAPAN</name>
<proteinExistence type="predicted"/>
<dbReference type="InterPro" id="IPR013187">
    <property type="entry name" value="F-box-assoc_dom_typ3"/>
</dbReference>
<dbReference type="EMBL" id="AYRZ02000012">
    <property type="protein sequence ID" value="PHT64891.1"/>
    <property type="molecule type" value="Genomic_DNA"/>
</dbReference>
<protein>
    <recommendedName>
        <fullName evidence="1">F-box associated beta-propeller type 3 domain-containing protein</fullName>
    </recommendedName>
</protein>
<dbReference type="PANTHER" id="PTHR31111">
    <property type="entry name" value="BNAA05G37150D PROTEIN-RELATED"/>
    <property type="match status" value="1"/>
</dbReference>
<dbReference type="PANTHER" id="PTHR31111:SF134">
    <property type="entry name" value="F-BOX ASSOCIATED INTERACTION DOMAIN-CONTAINING PROTEIN"/>
    <property type="match status" value="1"/>
</dbReference>
<dbReference type="AlphaFoldDB" id="A0A2G2Y5Q0"/>